<protein>
    <submittedName>
        <fullName evidence="2">Uncharacterized protein</fullName>
    </submittedName>
</protein>
<evidence type="ECO:0000256" key="1">
    <source>
        <dbReference type="SAM" id="MobiDB-lite"/>
    </source>
</evidence>
<name>A0AAV2L3R8_KNICA</name>
<feature type="region of interest" description="Disordered" evidence="1">
    <location>
        <begin position="112"/>
        <end position="134"/>
    </location>
</feature>
<dbReference type="AlphaFoldDB" id="A0AAV2L3R8"/>
<reference evidence="2 3" key="1">
    <citation type="submission" date="2024-04" db="EMBL/GenBank/DDBJ databases">
        <authorList>
            <person name="Waldvogel A.-M."/>
            <person name="Schoenle A."/>
        </authorList>
    </citation>
    <scope>NUCLEOTIDE SEQUENCE [LARGE SCALE GENOMIC DNA]</scope>
</reference>
<keyword evidence="3" id="KW-1185">Reference proteome</keyword>
<proteinExistence type="predicted"/>
<dbReference type="EMBL" id="OZ035842">
    <property type="protein sequence ID" value="CAL1596076.1"/>
    <property type="molecule type" value="Genomic_DNA"/>
</dbReference>
<gene>
    <name evidence="2" type="ORF">KC01_LOCUS24783</name>
</gene>
<dbReference type="Proteomes" id="UP001497482">
    <property type="component" value="Chromosome 20"/>
</dbReference>
<evidence type="ECO:0000313" key="3">
    <source>
        <dbReference type="Proteomes" id="UP001497482"/>
    </source>
</evidence>
<evidence type="ECO:0000313" key="2">
    <source>
        <dbReference type="EMBL" id="CAL1596076.1"/>
    </source>
</evidence>
<accession>A0AAV2L3R8</accession>
<sequence>MRQAAVGEPDNLLASPIVSWSSVQHWRRALSPSTEHPVHPWNGTVSRAAGVSLIVDWRQTEQIDATLASVHATNDLAFVLLEFPNRRGLDTSIANDRSVFVDSNCFNTKPAPSIQSLQSTPEEIGERLGTTEQL</sequence>
<organism evidence="2 3">
    <name type="scientific">Knipowitschia caucasica</name>
    <name type="common">Caucasian dwarf goby</name>
    <name type="synonym">Pomatoschistus caucasicus</name>
    <dbReference type="NCBI Taxonomy" id="637954"/>
    <lineage>
        <taxon>Eukaryota</taxon>
        <taxon>Metazoa</taxon>
        <taxon>Chordata</taxon>
        <taxon>Craniata</taxon>
        <taxon>Vertebrata</taxon>
        <taxon>Euteleostomi</taxon>
        <taxon>Actinopterygii</taxon>
        <taxon>Neopterygii</taxon>
        <taxon>Teleostei</taxon>
        <taxon>Neoteleostei</taxon>
        <taxon>Acanthomorphata</taxon>
        <taxon>Gobiaria</taxon>
        <taxon>Gobiiformes</taxon>
        <taxon>Gobioidei</taxon>
        <taxon>Gobiidae</taxon>
        <taxon>Gobiinae</taxon>
        <taxon>Knipowitschia</taxon>
    </lineage>
</organism>